<dbReference type="InterPro" id="IPR052016">
    <property type="entry name" value="Bact_Sigma-Reg"/>
</dbReference>
<evidence type="ECO:0000313" key="12">
    <source>
        <dbReference type="EMBL" id="GAA0930330.1"/>
    </source>
</evidence>
<dbReference type="Pfam" id="PF13185">
    <property type="entry name" value="GAF_2"/>
    <property type="match status" value="1"/>
</dbReference>
<organism evidence="12 13">
    <name type="scientific">Streptomyces thermoalcalitolerans</name>
    <dbReference type="NCBI Taxonomy" id="65605"/>
    <lineage>
        <taxon>Bacteria</taxon>
        <taxon>Bacillati</taxon>
        <taxon>Actinomycetota</taxon>
        <taxon>Actinomycetes</taxon>
        <taxon>Kitasatosporales</taxon>
        <taxon>Streptomycetaceae</taxon>
        <taxon>Streptomyces</taxon>
    </lineage>
</organism>
<dbReference type="SUPFAM" id="SSF55781">
    <property type="entry name" value="GAF domain-like"/>
    <property type="match status" value="1"/>
</dbReference>
<comment type="subcellular location">
    <subcellularLocation>
        <location evidence="1">Membrane</location>
    </subcellularLocation>
</comment>
<evidence type="ECO:0000256" key="1">
    <source>
        <dbReference type="ARBA" id="ARBA00004370"/>
    </source>
</evidence>
<dbReference type="InterPro" id="IPR000014">
    <property type="entry name" value="PAS"/>
</dbReference>
<feature type="compositionally biased region" description="Low complexity" evidence="9">
    <location>
        <begin position="370"/>
        <end position="390"/>
    </location>
</feature>
<evidence type="ECO:0000256" key="2">
    <source>
        <dbReference type="ARBA" id="ARBA00022553"/>
    </source>
</evidence>
<dbReference type="CDD" id="cd00130">
    <property type="entry name" value="PAS"/>
    <property type="match status" value="1"/>
</dbReference>
<evidence type="ECO:0000256" key="10">
    <source>
        <dbReference type="SAM" id="Phobius"/>
    </source>
</evidence>
<keyword evidence="6" id="KW-0378">Hydrolase</keyword>
<proteinExistence type="predicted"/>
<dbReference type="SMART" id="SM00091">
    <property type="entry name" value="PAS"/>
    <property type="match status" value="1"/>
</dbReference>
<keyword evidence="8" id="KW-0902">Two-component regulatory system</keyword>
<evidence type="ECO:0000256" key="8">
    <source>
        <dbReference type="ARBA" id="ARBA00023012"/>
    </source>
</evidence>
<keyword evidence="13" id="KW-1185">Reference proteome</keyword>
<evidence type="ECO:0000256" key="3">
    <source>
        <dbReference type="ARBA" id="ARBA00022679"/>
    </source>
</evidence>
<dbReference type="SMART" id="SM00065">
    <property type="entry name" value="GAF"/>
    <property type="match status" value="1"/>
</dbReference>
<keyword evidence="5" id="KW-0418">Kinase</keyword>
<evidence type="ECO:0000313" key="13">
    <source>
        <dbReference type="Proteomes" id="UP001501005"/>
    </source>
</evidence>
<dbReference type="Pfam" id="PF07228">
    <property type="entry name" value="SpoIIE"/>
    <property type="match status" value="1"/>
</dbReference>
<dbReference type="SUPFAM" id="SSF55874">
    <property type="entry name" value="ATPase domain of HSP90 chaperone/DNA topoisomerase II/histidine kinase"/>
    <property type="match status" value="1"/>
</dbReference>
<evidence type="ECO:0000256" key="6">
    <source>
        <dbReference type="ARBA" id="ARBA00022801"/>
    </source>
</evidence>
<dbReference type="CDD" id="cd16936">
    <property type="entry name" value="HATPase_RsbW-like"/>
    <property type="match status" value="1"/>
</dbReference>
<dbReference type="SMART" id="SM00331">
    <property type="entry name" value="PP2C_SIG"/>
    <property type="match status" value="1"/>
</dbReference>
<dbReference type="InterPro" id="IPR035965">
    <property type="entry name" value="PAS-like_dom_sf"/>
</dbReference>
<dbReference type="Proteomes" id="UP001501005">
    <property type="component" value="Unassembled WGS sequence"/>
</dbReference>
<dbReference type="RefSeq" id="WP_344054331.1">
    <property type="nucleotide sequence ID" value="NZ_BAAAHG010000070.1"/>
</dbReference>
<gene>
    <name evidence="12" type="ORF">GCM10009549_53600</name>
</gene>
<dbReference type="InterPro" id="IPR003018">
    <property type="entry name" value="GAF"/>
</dbReference>
<keyword evidence="2" id="KW-0597">Phosphoprotein</keyword>
<dbReference type="InterPro" id="IPR029016">
    <property type="entry name" value="GAF-like_dom_sf"/>
</dbReference>
<evidence type="ECO:0000256" key="7">
    <source>
        <dbReference type="ARBA" id="ARBA00022840"/>
    </source>
</evidence>
<keyword evidence="10" id="KW-0472">Membrane</keyword>
<keyword evidence="4" id="KW-0547">Nucleotide-binding</keyword>
<dbReference type="PROSITE" id="PS50112">
    <property type="entry name" value="PAS"/>
    <property type="match status" value="1"/>
</dbReference>
<dbReference type="InterPro" id="IPR029151">
    <property type="entry name" value="Sensor-like_sf"/>
</dbReference>
<reference evidence="13" key="1">
    <citation type="journal article" date="2019" name="Int. J. Syst. Evol. Microbiol.">
        <title>The Global Catalogue of Microorganisms (GCM) 10K type strain sequencing project: providing services to taxonomists for standard genome sequencing and annotation.</title>
        <authorList>
            <consortium name="The Broad Institute Genomics Platform"/>
            <consortium name="The Broad Institute Genome Sequencing Center for Infectious Disease"/>
            <person name="Wu L."/>
            <person name="Ma J."/>
        </authorList>
    </citation>
    <scope>NUCLEOTIDE SEQUENCE [LARGE SCALE GENOMIC DNA]</scope>
    <source>
        <strain evidence="13">JCM 10673</strain>
    </source>
</reference>
<evidence type="ECO:0000259" key="11">
    <source>
        <dbReference type="PROSITE" id="PS50112"/>
    </source>
</evidence>
<dbReference type="Gene3D" id="3.60.40.10">
    <property type="entry name" value="PPM-type phosphatase domain"/>
    <property type="match status" value="1"/>
</dbReference>
<accession>A0ABP4A4R5</accession>
<dbReference type="EMBL" id="BAAAHG010000070">
    <property type="protein sequence ID" value="GAA0930330.1"/>
    <property type="molecule type" value="Genomic_DNA"/>
</dbReference>
<evidence type="ECO:0000256" key="5">
    <source>
        <dbReference type="ARBA" id="ARBA00022777"/>
    </source>
</evidence>
<comment type="caution">
    <text evidence="12">The sequence shown here is derived from an EMBL/GenBank/DDBJ whole genome shotgun (WGS) entry which is preliminary data.</text>
</comment>
<feature type="region of interest" description="Disordered" evidence="9">
    <location>
        <begin position="370"/>
        <end position="419"/>
    </location>
</feature>
<dbReference type="SUPFAM" id="SSF81606">
    <property type="entry name" value="PP2C-like"/>
    <property type="match status" value="1"/>
</dbReference>
<dbReference type="SUPFAM" id="SSF103190">
    <property type="entry name" value="Sensory domain-like"/>
    <property type="match status" value="1"/>
</dbReference>
<dbReference type="Gene3D" id="3.30.450.40">
    <property type="match status" value="1"/>
</dbReference>
<sequence length="1003" mass="106748">MGSCPRWFPRGAQPPAGDRRRTAPARRRPGARRARSPGKRGLKRSLPPSRWLGTVAAQIFLLQLVVVLVLAAAGAAAVVLQRQYDSELRAKEQALAAAEVFARAPGTALALESPDPSVFLRTPARKARLSSGVDSLSVLTSQGRPVTDAGPGPADVPPQKIGRALAGRTFTETLHGGPAGSVRAVVPVIGADRNVVGVVTAGVGVHGPGRMMDQQVPMVLNAAVLAAVLAVGGTFLVGRRLRRQTRGLGPAEMARMYEHHDAVLHAVREGVLIVDADGRVLLANDEARRLLDLPEDTDRDRRHVTDLGLGPGMTRLLESGAAVSDAVFPAGDRLLAVNTRRTAPYGSAPGPGAFRGRGLPSALRRLARRLAGAPASSEPPRSSKSSKSSAYAHGPPPRTPRRPLSGRTTGHPGRTLVASFRDTTELRALSGRAEAARERLTLLYEAGMRIGTRLDVRRTARELAEVAVPRVADVVSVELLESVLHGEEPTGAVNRMRRVALRGIVTSVPLQPVGYLIRFRVAGTPMAAALRRGKAVRVPDLYAAEDWRAQDPKEARRVLAHGLHSLITVPLRAQGMTLGMVSFWRGSGSARFEEEDAAVAEELVARAAVAIDNARRYSREHAMSVALQHSLLPRDLPEQDALEPAWRYLPARSGVGGDWFDVIPLPGFRVALVVGDVVGHGLHAAVTMGRLRTAVLNFSSLDLPPDELLARLDETVTRLDAQTAGADGEVSPVTGATCLYAVYDPVGGHCTVSRAGHLAPAVVDPEGRVTFPDLPLSPPLGVGGVPFETGELTLPEGSRLVLFTDGLVENRGRDIDEGLAMLGAAVAHAGRTPEETCRDLVEAMLPEHPGDDVALLVARTRLLAPSRVAVWEVPFDAAEVSEVRTEAAARLHGWGLEESAFAVELVLSELVSNAVRYGAPPVRVRMLLGRSLICEVSDGSSTSPHLRRAAATDEGGRGLFLVSRFARRWGTRYGAHGKVIWAELSPGGLPGPASEALLDTLTW</sequence>
<evidence type="ECO:0000256" key="9">
    <source>
        <dbReference type="SAM" id="MobiDB-lite"/>
    </source>
</evidence>
<dbReference type="Gene3D" id="3.30.450.20">
    <property type="entry name" value="PAS domain"/>
    <property type="match status" value="2"/>
</dbReference>
<dbReference type="InterPro" id="IPR001932">
    <property type="entry name" value="PPM-type_phosphatase-like_dom"/>
</dbReference>
<evidence type="ECO:0000256" key="4">
    <source>
        <dbReference type="ARBA" id="ARBA00022741"/>
    </source>
</evidence>
<dbReference type="PANTHER" id="PTHR43156">
    <property type="entry name" value="STAGE II SPORULATION PROTEIN E-RELATED"/>
    <property type="match status" value="1"/>
</dbReference>
<dbReference type="InterPro" id="IPR036457">
    <property type="entry name" value="PPM-type-like_dom_sf"/>
</dbReference>
<keyword evidence="10" id="KW-1133">Transmembrane helix</keyword>
<name>A0ABP4A4R5_9ACTN</name>
<feature type="region of interest" description="Disordered" evidence="9">
    <location>
        <begin position="1"/>
        <end position="47"/>
    </location>
</feature>
<keyword evidence="7" id="KW-0067">ATP-binding</keyword>
<keyword evidence="3" id="KW-0808">Transferase</keyword>
<feature type="domain" description="PAS" evidence="11">
    <location>
        <begin position="256"/>
        <end position="296"/>
    </location>
</feature>
<feature type="transmembrane region" description="Helical" evidence="10">
    <location>
        <begin position="55"/>
        <end position="80"/>
    </location>
</feature>
<dbReference type="Gene3D" id="3.30.565.10">
    <property type="entry name" value="Histidine kinase-like ATPase, C-terminal domain"/>
    <property type="match status" value="1"/>
</dbReference>
<dbReference type="PANTHER" id="PTHR43156:SF2">
    <property type="entry name" value="STAGE II SPORULATION PROTEIN E"/>
    <property type="match status" value="1"/>
</dbReference>
<protein>
    <recommendedName>
        <fullName evidence="11">PAS domain-containing protein</fullName>
    </recommendedName>
</protein>
<feature type="compositionally biased region" description="Basic residues" evidence="9">
    <location>
        <begin position="22"/>
        <end position="43"/>
    </location>
</feature>
<dbReference type="Pfam" id="PF13581">
    <property type="entry name" value="HATPase_c_2"/>
    <property type="match status" value="1"/>
</dbReference>
<dbReference type="InterPro" id="IPR003594">
    <property type="entry name" value="HATPase_dom"/>
</dbReference>
<feature type="transmembrane region" description="Helical" evidence="10">
    <location>
        <begin position="218"/>
        <end position="238"/>
    </location>
</feature>
<dbReference type="InterPro" id="IPR036890">
    <property type="entry name" value="HATPase_C_sf"/>
</dbReference>
<dbReference type="SUPFAM" id="SSF55785">
    <property type="entry name" value="PYP-like sensor domain (PAS domain)"/>
    <property type="match status" value="1"/>
</dbReference>
<keyword evidence="10" id="KW-0812">Transmembrane</keyword>